<protein>
    <submittedName>
        <fullName evidence="5">M23 family peptidase</fullName>
    </submittedName>
</protein>
<gene>
    <name evidence="5" type="ORF">D5S19_27845</name>
</gene>
<dbReference type="Pfam" id="PF01551">
    <property type="entry name" value="Peptidase_M23"/>
    <property type="match status" value="1"/>
</dbReference>
<feature type="domain" description="M23ase beta-sheet core" evidence="4">
    <location>
        <begin position="65"/>
        <end position="159"/>
    </location>
</feature>
<organism evidence="5 6">
    <name type="scientific">Amycolatopsis panacis</name>
    <dbReference type="NCBI Taxonomy" id="2340917"/>
    <lineage>
        <taxon>Bacteria</taxon>
        <taxon>Bacillati</taxon>
        <taxon>Actinomycetota</taxon>
        <taxon>Actinomycetes</taxon>
        <taxon>Pseudonocardiales</taxon>
        <taxon>Pseudonocardiaceae</taxon>
        <taxon>Amycolatopsis</taxon>
    </lineage>
</organism>
<feature type="region of interest" description="Disordered" evidence="2">
    <location>
        <begin position="19"/>
        <end position="43"/>
    </location>
</feature>
<dbReference type="RefSeq" id="WP_120026430.1">
    <property type="nucleotide sequence ID" value="NZ_QZFV01000131.1"/>
</dbReference>
<keyword evidence="1 3" id="KW-0732">Signal</keyword>
<keyword evidence="6" id="KW-1185">Reference proteome</keyword>
<dbReference type="Gene3D" id="2.70.70.10">
    <property type="entry name" value="Glucose Permease (Domain IIA)"/>
    <property type="match status" value="1"/>
</dbReference>
<feature type="chain" id="PRO_5019297126" evidence="3">
    <location>
        <begin position="22"/>
        <end position="178"/>
    </location>
</feature>
<evidence type="ECO:0000256" key="1">
    <source>
        <dbReference type="ARBA" id="ARBA00022729"/>
    </source>
</evidence>
<accession>A0A419HPV6</accession>
<dbReference type="Proteomes" id="UP000285112">
    <property type="component" value="Unassembled WGS sequence"/>
</dbReference>
<evidence type="ECO:0000313" key="5">
    <source>
        <dbReference type="EMBL" id="RJQ78394.1"/>
    </source>
</evidence>
<dbReference type="SUPFAM" id="SSF51261">
    <property type="entry name" value="Duplicated hybrid motif"/>
    <property type="match status" value="1"/>
</dbReference>
<dbReference type="AlphaFoldDB" id="A0A419HPV6"/>
<evidence type="ECO:0000256" key="2">
    <source>
        <dbReference type="SAM" id="MobiDB-lite"/>
    </source>
</evidence>
<comment type="caution">
    <text evidence="5">The sequence shown here is derived from an EMBL/GenBank/DDBJ whole genome shotgun (WGS) entry which is preliminary data.</text>
</comment>
<dbReference type="InterPro" id="IPR050570">
    <property type="entry name" value="Cell_wall_metabolism_enzyme"/>
</dbReference>
<dbReference type="PANTHER" id="PTHR21666:SF289">
    <property type="entry name" value="L-ALA--D-GLU ENDOPEPTIDASE"/>
    <property type="match status" value="1"/>
</dbReference>
<dbReference type="GO" id="GO:0004222">
    <property type="term" value="F:metalloendopeptidase activity"/>
    <property type="evidence" value="ECO:0007669"/>
    <property type="project" value="TreeGrafter"/>
</dbReference>
<dbReference type="OrthoDB" id="5245088at2"/>
<dbReference type="EMBL" id="QZFV01000131">
    <property type="protein sequence ID" value="RJQ78394.1"/>
    <property type="molecule type" value="Genomic_DNA"/>
</dbReference>
<dbReference type="InterPro" id="IPR011055">
    <property type="entry name" value="Dup_hybrid_motif"/>
</dbReference>
<reference evidence="5 6" key="1">
    <citation type="submission" date="2018-09" db="EMBL/GenBank/DDBJ databases">
        <title>YIM PH 21725 draft genome.</title>
        <authorList>
            <person name="Miao C."/>
        </authorList>
    </citation>
    <scope>NUCLEOTIDE SEQUENCE [LARGE SCALE GENOMIC DNA]</scope>
    <source>
        <strain evidence="6">YIM PH21725</strain>
    </source>
</reference>
<evidence type="ECO:0000256" key="3">
    <source>
        <dbReference type="SAM" id="SignalP"/>
    </source>
</evidence>
<dbReference type="CDD" id="cd12797">
    <property type="entry name" value="M23_peptidase"/>
    <property type="match status" value="1"/>
</dbReference>
<sequence length="178" mass="18517">MTSAAVLIVWSAFIASTRANAAEPSEPQAGTPATSTQAGRFAWPLTPHPKVTRNFEPPETPFGPGHRGVDLEAAPEQQVLAADMGVVVFAGQVAGRGVVALDHDGGLHTTYLPVTPSVTTGEQIYRSQPIGTVAPGHPGCPVAACLHWGARRGTEYLDPLSLLGSPGRVSLKPWAEGP</sequence>
<dbReference type="PANTHER" id="PTHR21666">
    <property type="entry name" value="PEPTIDASE-RELATED"/>
    <property type="match status" value="1"/>
</dbReference>
<proteinExistence type="predicted"/>
<name>A0A419HPV6_9PSEU</name>
<feature type="signal peptide" evidence="3">
    <location>
        <begin position="1"/>
        <end position="21"/>
    </location>
</feature>
<evidence type="ECO:0000313" key="6">
    <source>
        <dbReference type="Proteomes" id="UP000285112"/>
    </source>
</evidence>
<dbReference type="InterPro" id="IPR016047">
    <property type="entry name" value="M23ase_b-sheet_dom"/>
</dbReference>
<evidence type="ECO:0000259" key="4">
    <source>
        <dbReference type="Pfam" id="PF01551"/>
    </source>
</evidence>